<evidence type="ECO:0000256" key="1">
    <source>
        <dbReference type="SAM" id="MobiDB-lite"/>
    </source>
</evidence>
<accession>A0AAX6STX8</accession>
<gene>
    <name evidence="3" type="primary">LOC110348703</name>
</gene>
<sequence length="295" mass="30864">MQGARARARDAPHKDHSRRWRGHAQRGMRTPWRRAVTRGVPPPPRRPGAATPPPGKGSNDTKGTSKGHTAVRPRAQTEGPGRLSGVSPTHGPGPGVRTAGVHARRGGSVSRTVRHPGTHLAKGSADKGKTPTRADKSCHTPSAQTHADTAGTSASDTRDARTPTLTTHPRRGCGRPAPRASRLRRDRVTRLGALPRSGCPSTHPGRQPASLGRWQQPPPPPGPRVSCTVGGSGRPVRHVGGQRACALAAARPHASCSAAPSEGRAAPVPGRWAGAVVLPRPPPRFCCNPLLRVPG</sequence>
<dbReference type="Proteomes" id="UP000694906">
    <property type="component" value="Unplaced"/>
</dbReference>
<protein>
    <submittedName>
        <fullName evidence="3">WAS/WASL-interacting protein family member 3-like</fullName>
    </submittedName>
</protein>
<feature type="region of interest" description="Disordered" evidence="1">
    <location>
        <begin position="1"/>
        <end position="226"/>
    </location>
</feature>
<feature type="compositionally biased region" description="Pro residues" evidence="1">
    <location>
        <begin position="40"/>
        <end position="55"/>
    </location>
</feature>
<proteinExistence type="predicted"/>
<feature type="compositionally biased region" description="Polar residues" evidence="1">
    <location>
        <begin position="139"/>
        <end position="155"/>
    </location>
</feature>
<feature type="compositionally biased region" description="Polar residues" evidence="1">
    <location>
        <begin position="58"/>
        <end position="67"/>
    </location>
</feature>
<feature type="compositionally biased region" description="Basic residues" evidence="1">
    <location>
        <begin position="15"/>
        <end position="36"/>
    </location>
</feature>
<dbReference type="RefSeq" id="XP_021112128.1">
    <property type="nucleotide sequence ID" value="XM_021256469.1"/>
</dbReference>
<organism evidence="2 3">
    <name type="scientific">Heterocephalus glaber</name>
    <name type="common">Naked mole rat</name>
    <dbReference type="NCBI Taxonomy" id="10181"/>
    <lineage>
        <taxon>Eukaryota</taxon>
        <taxon>Metazoa</taxon>
        <taxon>Chordata</taxon>
        <taxon>Craniata</taxon>
        <taxon>Vertebrata</taxon>
        <taxon>Euteleostomi</taxon>
        <taxon>Mammalia</taxon>
        <taxon>Eutheria</taxon>
        <taxon>Euarchontoglires</taxon>
        <taxon>Glires</taxon>
        <taxon>Rodentia</taxon>
        <taxon>Hystricomorpha</taxon>
        <taxon>Bathyergidae</taxon>
        <taxon>Heterocephalus</taxon>
    </lineage>
</organism>
<name>A0AAX6STX8_HETGA</name>
<reference evidence="3" key="1">
    <citation type="submission" date="2025-08" db="UniProtKB">
        <authorList>
            <consortium name="RefSeq"/>
        </authorList>
    </citation>
    <scope>IDENTIFICATION</scope>
</reference>
<evidence type="ECO:0000313" key="3">
    <source>
        <dbReference type="RefSeq" id="XP_021112128.1"/>
    </source>
</evidence>
<evidence type="ECO:0000313" key="2">
    <source>
        <dbReference type="Proteomes" id="UP000694906"/>
    </source>
</evidence>
<dbReference type="GeneID" id="110348703"/>
<feature type="compositionally biased region" description="Basic and acidic residues" evidence="1">
    <location>
        <begin position="124"/>
        <end position="138"/>
    </location>
</feature>
<dbReference type="AlphaFoldDB" id="A0AAX6STX8"/>
<keyword evidence="2" id="KW-1185">Reference proteome</keyword>